<dbReference type="GO" id="GO:1990281">
    <property type="term" value="C:efflux pump complex"/>
    <property type="evidence" value="ECO:0007669"/>
    <property type="project" value="TreeGrafter"/>
</dbReference>
<dbReference type="PANTHER" id="PTHR30026">
    <property type="entry name" value="OUTER MEMBRANE PROTEIN TOLC"/>
    <property type="match status" value="1"/>
</dbReference>
<dbReference type="GO" id="GO:0009279">
    <property type="term" value="C:cell outer membrane"/>
    <property type="evidence" value="ECO:0007669"/>
    <property type="project" value="UniProtKB-SubCell"/>
</dbReference>
<name>A0A7W5E179_9BACT</name>
<dbReference type="AlphaFoldDB" id="A0A7W5E179"/>
<dbReference type="GO" id="GO:0015288">
    <property type="term" value="F:porin activity"/>
    <property type="evidence" value="ECO:0007669"/>
    <property type="project" value="TreeGrafter"/>
</dbReference>
<keyword evidence="4" id="KW-0472">Membrane</keyword>
<dbReference type="RefSeq" id="WP_315854605.1">
    <property type="nucleotide sequence ID" value="NZ_JACHXU010000012.1"/>
</dbReference>
<evidence type="ECO:0000256" key="2">
    <source>
        <dbReference type="ARBA" id="ARBA00022452"/>
    </source>
</evidence>
<dbReference type="EMBL" id="JACHXU010000012">
    <property type="protein sequence ID" value="MBB3207904.1"/>
    <property type="molecule type" value="Genomic_DNA"/>
</dbReference>
<dbReference type="SUPFAM" id="SSF56954">
    <property type="entry name" value="Outer membrane efflux proteins (OEP)"/>
    <property type="match status" value="1"/>
</dbReference>
<dbReference type="PANTHER" id="PTHR30026:SF23">
    <property type="entry name" value="TO APRF-PUTATIVE OUTER MEMBRANE EFFLUX PROTEIN OR SECRETED ALKALINE PHOSPHATASE-RELATED"/>
    <property type="match status" value="1"/>
</dbReference>
<protein>
    <submittedName>
        <fullName evidence="7">Outer membrane protein TolC</fullName>
    </submittedName>
</protein>
<evidence type="ECO:0000313" key="7">
    <source>
        <dbReference type="EMBL" id="MBB3207904.1"/>
    </source>
</evidence>
<accession>A0A7W5E179</accession>
<keyword evidence="3" id="KW-0812">Transmembrane</keyword>
<keyword evidence="5" id="KW-0998">Cell outer membrane</keyword>
<sequence>MSPSHEIVKPYTDNVDASFEAFLAAVSQKENSAIAPVETVVQDESVGQRWSIPATAPPTDRWTATAMPVAPARATPPHAAIAPAERSAATPDAAIGEEPWWQERVHGYLLDAPNYLQFDVATMLTDTLQSSPRISAISNRTSIAYEKIIQQDAAFDPAVLLETGVNRVNDPVGSTLTTGGPPRLIQDSWTANAGVRKLTRQGTVIDLSQEVGTLTSNSIFFDPAHQGNSRLNLSITQPLMATSGKVYNTRLVTAASIDSRIAWQQLRLDLEGHLVETLSAFWRLHERRSHYVQQLALIERGERIGAIVSARGDYDSGPLQEIKIQRRLASDNDRRIELRAEVQRLQVRLKTLVGSPLLISLDDSIELIPTAQPNFPEEPINVRDCIVRGLEYRGDVQAATEQLASAGLDVNVTRNELMPRLNAVIEAYLAGLSSNNNIGQSWVNQYTDGGPGITAALTYNLPWGRRAAKSRHREAQLRYRQRGDELRDALLTARREIETSVIRVKAGADLRRSKAATLAAAVREEAVATKRWEMLAGDGGPTALILEDLLETQKRRTEAEQSYVSAQVNYILELIALQQAMGTFLIREGVEPIRPGNSIGVEVLQTAPIDERQLSLETWAQPLPESPNDEDQSGESLIAEPRMIELDLNDNLNGEISP</sequence>
<keyword evidence="8" id="KW-1185">Reference proteome</keyword>
<comment type="subcellular location">
    <subcellularLocation>
        <location evidence="1">Cell outer membrane</location>
    </subcellularLocation>
</comment>
<dbReference type="Proteomes" id="UP000536179">
    <property type="component" value="Unassembled WGS sequence"/>
</dbReference>
<evidence type="ECO:0000256" key="1">
    <source>
        <dbReference type="ARBA" id="ARBA00004442"/>
    </source>
</evidence>
<organism evidence="7 8">
    <name type="scientific">Aporhodopirellula rubra</name>
    <dbReference type="NCBI Taxonomy" id="980271"/>
    <lineage>
        <taxon>Bacteria</taxon>
        <taxon>Pseudomonadati</taxon>
        <taxon>Planctomycetota</taxon>
        <taxon>Planctomycetia</taxon>
        <taxon>Pirellulales</taxon>
        <taxon>Pirellulaceae</taxon>
        <taxon>Aporhodopirellula</taxon>
    </lineage>
</organism>
<proteinExistence type="predicted"/>
<evidence type="ECO:0000256" key="5">
    <source>
        <dbReference type="ARBA" id="ARBA00023237"/>
    </source>
</evidence>
<reference evidence="7 8" key="1">
    <citation type="submission" date="2020-08" db="EMBL/GenBank/DDBJ databases">
        <title>Genomic Encyclopedia of Type Strains, Phase III (KMG-III): the genomes of soil and plant-associated and newly described type strains.</title>
        <authorList>
            <person name="Whitman W."/>
        </authorList>
    </citation>
    <scope>NUCLEOTIDE SEQUENCE [LARGE SCALE GENOMIC DNA]</scope>
    <source>
        <strain evidence="7 8">CECT 8075</strain>
    </source>
</reference>
<keyword evidence="2" id="KW-1134">Transmembrane beta strand</keyword>
<comment type="caution">
    <text evidence="7">The sequence shown here is derived from an EMBL/GenBank/DDBJ whole genome shotgun (WGS) entry which is preliminary data.</text>
</comment>
<evidence type="ECO:0000256" key="4">
    <source>
        <dbReference type="ARBA" id="ARBA00023136"/>
    </source>
</evidence>
<evidence type="ECO:0000256" key="3">
    <source>
        <dbReference type="ARBA" id="ARBA00022692"/>
    </source>
</evidence>
<evidence type="ECO:0000313" key="8">
    <source>
        <dbReference type="Proteomes" id="UP000536179"/>
    </source>
</evidence>
<evidence type="ECO:0000256" key="6">
    <source>
        <dbReference type="SAM" id="MobiDB-lite"/>
    </source>
</evidence>
<feature type="region of interest" description="Disordered" evidence="6">
    <location>
        <begin position="621"/>
        <end position="641"/>
    </location>
</feature>
<dbReference type="GO" id="GO:0015562">
    <property type="term" value="F:efflux transmembrane transporter activity"/>
    <property type="evidence" value="ECO:0007669"/>
    <property type="project" value="InterPro"/>
</dbReference>
<dbReference type="InterPro" id="IPR051906">
    <property type="entry name" value="TolC-like"/>
</dbReference>
<gene>
    <name evidence="7" type="ORF">FHS27_003731</name>
</gene>
<dbReference type="Gene3D" id="1.20.1600.10">
    <property type="entry name" value="Outer membrane efflux proteins (OEP)"/>
    <property type="match status" value="1"/>
</dbReference>